<comment type="similarity">
    <text evidence="2 12">Belongs to the WhiB family.</text>
</comment>
<feature type="binding site" evidence="12">
    <location>
        <position position="23"/>
    </location>
    <ligand>
        <name>[4Fe-4S] cluster</name>
        <dbReference type="ChEBI" id="CHEBI:49883"/>
    </ligand>
</feature>
<keyword evidence="15" id="KW-1185">Reference proteome</keyword>
<dbReference type="GO" id="GO:0003677">
    <property type="term" value="F:DNA binding"/>
    <property type="evidence" value="ECO:0007669"/>
    <property type="project" value="UniProtKB-UniRule"/>
</dbReference>
<evidence type="ECO:0000259" key="13">
    <source>
        <dbReference type="PROSITE" id="PS51674"/>
    </source>
</evidence>
<evidence type="ECO:0000256" key="9">
    <source>
        <dbReference type="ARBA" id="ARBA00023125"/>
    </source>
</evidence>
<gene>
    <name evidence="12" type="primary">whiB</name>
    <name evidence="14" type="ORF">FHP06_11015</name>
</gene>
<comment type="function">
    <text evidence="12">Acts as a transcriptional regulator. Probably redox-responsive. The apo- but not holo-form probably binds DNA.</text>
</comment>
<evidence type="ECO:0000313" key="14">
    <source>
        <dbReference type="EMBL" id="TXL60940.1"/>
    </source>
</evidence>
<dbReference type="InterPro" id="IPR034768">
    <property type="entry name" value="4FE4S_WBL"/>
</dbReference>
<comment type="PTM">
    <text evidence="12">The Fe-S cluster can be nitrosylated by nitric oxide (NO).</text>
</comment>
<dbReference type="AlphaFoldDB" id="A0A5C8NID2"/>
<evidence type="ECO:0000256" key="12">
    <source>
        <dbReference type="HAMAP-Rule" id="MF_01479"/>
    </source>
</evidence>
<dbReference type="Pfam" id="PF02467">
    <property type="entry name" value="Whib"/>
    <property type="match status" value="1"/>
</dbReference>
<dbReference type="OrthoDB" id="4954884at2"/>
<feature type="binding site" evidence="12">
    <location>
        <position position="56"/>
    </location>
    <ligand>
        <name>[4Fe-4S] cluster</name>
        <dbReference type="ChEBI" id="CHEBI:49883"/>
    </ligand>
</feature>
<dbReference type="GO" id="GO:0035731">
    <property type="term" value="F:dinitrosyl-iron complex binding"/>
    <property type="evidence" value="ECO:0007669"/>
    <property type="project" value="UniProtKB-UniRule"/>
</dbReference>
<evidence type="ECO:0000256" key="2">
    <source>
        <dbReference type="ARBA" id="ARBA00006597"/>
    </source>
</evidence>
<dbReference type="GO" id="GO:0045454">
    <property type="term" value="P:cell redox homeostasis"/>
    <property type="evidence" value="ECO:0007669"/>
    <property type="project" value="TreeGrafter"/>
</dbReference>
<dbReference type="EMBL" id="VDUX01000004">
    <property type="protein sequence ID" value="TXL60940.1"/>
    <property type="molecule type" value="Genomic_DNA"/>
</dbReference>
<keyword evidence="7 12" id="KW-0411">Iron-sulfur</keyword>
<dbReference type="PROSITE" id="PS51674">
    <property type="entry name" value="4FE4S_WBL"/>
    <property type="match status" value="1"/>
</dbReference>
<keyword evidence="4 12" id="KW-0963">Cytoplasm</keyword>
<evidence type="ECO:0000256" key="6">
    <source>
        <dbReference type="ARBA" id="ARBA00023004"/>
    </source>
</evidence>
<dbReference type="GO" id="GO:0005737">
    <property type="term" value="C:cytoplasm"/>
    <property type="evidence" value="ECO:0007669"/>
    <property type="project" value="UniProtKB-SubCell"/>
</dbReference>
<dbReference type="PANTHER" id="PTHR38839">
    <property type="entry name" value="TRANSCRIPTIONAL REGULATOR WHID-RELATED"/>
    <property type="match status" value="1"/>
</dbReference>
<evidence type="ECO:0000256" key="1">
    <source>
        <dbReference type="ARBA" id="ARBA00004496"/>
    </source>
</evidence>
<comment type="caution">
    <text evidence="14">The sequence shown here is derived from an EMBL/GenBank/DDBJ whole genome shotgun (WGS) entry which is preliminary data.</text>
</comment>
<dbReference type="GO" id="GO:0051539">
    <property type="term" value="F:4 iron, 4 sulfur cluster binding"/>
    <property type="evidence" value="ECO:0007669"/>
    <property type="project" value="UniProtKB-UniRule"/>
</dbReference>
<evidence type="ECO:0000256" key="8">
    <source>
        <dbReference type="ARBA" id="ARBA00023015"/>
    </source>
</evidence>
<evidence type="ECO:0000313" key="15">
    <source>
        <dbReference type="Proteomes" id="UP000321571"/>
    </source>
</evidence>
<evidence type="ECO:0000256" key="3">
    <source>
        <dbReference type="ARBA" id="ARBA00022485"/>
    </source>
</evidence>
<reference evidence="14 15" key="1">
    <citation type="submission" date="2019-06" db="EMBL/GenBank/DDBJ databases">
        <title>Aeromicrobium sp. nov., isolated from a maize field.</title>
        <authorList>
            <person name="Lin S.-Y."/>
            <person name="Tsai C.-F."/>
            <person name="Young C.-C."/>
        </authorList>
    </citation>
    <scope>NUCLEOTIDE SEQUENCE [LARGE SCALE GENOMIC DNA]</scope>
    <source>
        <strain evidence="14 15">CC-CFT486</strain>
    </source>
</reference>
<evidence type="ECO:0000256" key="5">
    <source>
        <dbReference type="ARBA" id="ARBA00022723"/>
    </source>
</evidence>
<keyword evidence="9 12" id="KW-0238">DNA-binding</keyword>
<dbReference type="GO" id="GO:0045892">
    <property type="term" value="P:negative regulation of DNA-templated transcription"/>
    <property type="evidence" value="ECO:0007669"/>
    <property type="project" value="TreeGrafter"/>
</dbReference>
<dbReference type="RefSeq" id="WP_147686674.1">
    <property type="nucleotide sequence ID" value="NZ_VDUX01000004.1"/>
</dbReference>
<keyword evidence="6 12" id="KW-0408">Iron</keyword>
<evidence type="ECO:0000256" key="11">
    <source>
        <dbReference type="ARBA" id="ARBA00023163"/>
    </source>
</evidence>
<keyword evidence="11 12" id="KW-0804">Transcription</keyword>
<accession>A0A5C8NID2</accession>
<comment type="PTM">
    <text evidence="12">Upon Fe-S cluster removal intramolecular disulfide bonds are formed.</text>
</comment>
<sequence length="94" mass="10473">MPNLKRLPKPLMDVYEWQYDGLCMGLESSVFFSPDAERGAAKLMRERRAKAICAECPVIDQCRDHALSAREAYGVWGGLSADDRAELLGQRLAG</sequence>
<comment type="subcellular location">
    <subcellularLocation>
        <location evidence="1 12">Cytoplasm</location>
    </subcellularLocation>
</comment>
<organism evidence="14 15">
    <name type="scientific">Aeromicrobium terrae</name>
    <dbReference type="NCBI Taxonomy" id="2498846"/>
    <lineage>
        <taxon>Bacteria</taxon>
        <taxon>Bacillati</taxon>
        <taxon>Actinomycetota</taxon>
        <taxon>Actinomycetes</taxon>
        <taxon>Propionibacteriales</taxon>
        <taxon>Nocardioidaceae</taxon>
        <taxon>Aeromicrobium</taxon>
    </lineage>
</organism>
<keyword evidence="10 12" id="KW-1015">Disulfide bond</keyword>
<dbReference type="PANTHER" id="PTHR38839:SF5">
    <property type="entry name" value="TRANSCRIPTIONAL REGULATOR WHID"/>
    <property type="match status" value="1"/>
</dbReference>
<dbReference type="Proteomes" id="UP000321571">
    <property type="component" value="Unassembled WGS sequence"/>
</dbReference>
<dbReference type="InterPro" id="IPR003482">
    <property type="entry name" value="Whib"/>
</dbReference>
<evidence type="ECO:0000256" key="4">
    <source>
        <dbReference type="ARBA" id="ARBA00022490"/>
    </source>
</evidence>
<keyword evidence="8 12" id="KW-0805">Transcription regulation</keyword>
<dbReference type="GO" id="GO:0046872">
    <property type="term" value="F:metal ion binding"/>
    <property type="evidence" value="ECO:0007669"/>
    <property type="project" value="UniProtKB-KW"/>
</dbReference>
<keyword evidence="3 12" id="KW-0004">4Fe-4S</keyword>
<protein>
    <recommendedName>
        <fullName evidence="12">Transcriptional regulator WhiB</fullName>
    </recommendedName>
</protein>
<dbReference type="HAMAP" id="MF_01479">
    <property type="entry name" value="WhiB"/>
    <property type="match status" value="1"/>
</dbReference>
<evidence type="ECO:0000256" key="7">
    <source>
        <dbReference type="ARBA" id="ARBA00023014"/>
    </source>
</evidence>
<evidence type="ECO:0000256" key="10">
    <source>
        <dbReference type="ARBA" id="ARBA00023157"/>
    </source>
</evidence>
<proteinExistence type="inferred from homology"/>
<comment type="cofactor">
    <cofactor evidence="12">
        <name>[4Fe-4S] cluster</name>
        <dbReference type="ChEBI" id="CHEBI:49883"/>
    </cofactor>
    <text evidence="12">Binds 1 [4Fe-4S] cluster per subunit. Following nitrosylation of the [4Fe-4S] cluster binds 1 [4Fe-8(NO)] cluster per subunit.</text>
</comment>
<dbReference type="GO" id="GO:0047134">
    <property type="term" value="F:protein-disulfide reductase [NAD(P)H] activity"/>
    <property type="evidence" value="ECO:0007669"/>
    <property type="project" value="TreeGrafter"/>
</dbReference>
<name>A0A5C8NID2_9ACTN</name>
<keyword evidence="5 12" id="KW-0479">Metal-binding</keyword>
<feature type="domain" description="4Fe-4S Wbl-type" evidence="13">
    <location>
        <begin position="22"/>
        <end position="86"/>
    </location>
</feature>
<feature type="binding site" evidence="12">
    <location>
        <position position="62"/>
    </location>
    <ligand>
        <name>[4Fe-4S] cluster</name>
        <dbReference type="ChEBI" id="CHEBI:49883"/>
    </ligand>
</feature>
<feature type="binding site" evidence="12">
    <location>
        <position position="53"/>
    </location>
    <ligand>
        <name>[4Fe-4S] cluster</name>
        <dbReference type="ChEBI" id="CHEBI:49883"/>
    </ligand>
</feature>